<keyword evidence="1" id="KW-0560">Oxidoreductase</keyword>
<accession>A0A382FKT3</accession>
<evidence type="ECO:0000256" key="1">
    <source>
        <dbReference type="ARBA" id="ARBA00023002"/>
    </source>
</evidence>
<dbReference type="Gene3D" id="3.20.20.30">
    <property type="entry name" value="Luciferase-like domain"/>
    <property type="match status" value="1"/>
</dbReference>
<evidence type="ECO:0000313" key="3">
    <source>
        <dbReference type="EMBL" id="SVB62964.1"/>
    </source>
</evidence>
<dbReference type="GO" id="GO:0016705">
    <property type="term" value="F:oxidoreductase activity, acting on paired donors, with incorporation or reduction of molecular oxygen"/>
    <property type="evidence" value="ECO:0007669"/>
    <property type="project" value="InterPro"/>
</dbReference>
<dbReference type="SUPFAM" id="SSF51679">
    <property type="entry name" value="Bacterial luciferase-like"/>
    <property type="match status" value="1"/>
</dbReference>
<proteinExistence type="predicted"/>
<name>A0A382FKT3_9ZZZZ</name>
<evidence type="ECO:0000259" key="2">
    <source>
        <dbReference type="Pfam" id="PF00296"/>
    </source>
</evidence>
<dbReference type="InterPro" id="IPR036661">
    <property type="entry name" value="Luciferase-like_sf"/>
</dbReference>
<dbReference type="PANTHER" id="PTHR43244:SF1">
    <property type="entry name" value="5,10-METHYLENETETRAHYDROMETHANOPTERIN REDUCTASE"/>
    <property type="match status" value="1"/>
</dbReference>
<organism evidence="3">
    <name type="scientific">marine metagenome</name>
    <dbReference type="NCBI Taxonomy" id="408172"/>
    <lineage>
        <taxon>unclassified sequences</taxon>
        <taxon>metagenomes</taxon>
        <taxon>ecological metagenomes</taxon>
    </lineage>
</organism>
<feature type="domain" description="Luciferase-like" evidence="2">
    <location>
        <begin position="12"/>
        <end position="310"/>
    </location>
</feature>
<dbReference type="Pfam" id="PF00296">
    <property type="entry name" value="Bac_luciferase"/>
    <property type="match status" value="1"/>
</dbReference>
<dbReference type="InterPro" id="IPR050564">
    <property type="entry name" value="F420-G6PD/mer"/>
</dbReference>
<protein>
    <recommendedName>
        <fullName evidence="2">Luciferase-like domain-containing protein</fullName>
    </recommendedName>
</protein>
<sequence length="336" mass="37928">MDIDIVLDSHLPPEQLTELGLLAENYGIRALWNASYLEGRDPFTNLTDLARQSSRIKLAPMALNGYEMHPFRMAMALQTLNEIAQGRVETMIGGGGEVVMALSIPFEKRVRYVREAIELVKGATTQRPFTYKGELFTIDNYNPQWTTAKPPFIYAGANRPQMLHMAAKTADGIFMSDLSVSLAKNAIDSVHARQTEIGRDPSGFRFNNFMAWYVYDDPAEARHEAKRWIGFRALFRDYMMLEIMSEKDFAIIMDHIPEIYAMAAKNEDSVEGLPDRLLDLCVDKLTLTGGIDDLDGIIEHLLEYKAIGVTETCIELKMHQAHGIRLLGERVIPALK</sequence>
<gene>
    <name evidence="3" type="ORF">METZ01_LOCUS215818</name>
</gene>
<dbReference type="InterPro" id="IPR011251">
    <property type="entry name" value="Luciferase-like_dom"/>
</dbReference>
<dbReference type="AlphaFoldDB" id="A0A382FKT3"/>
<dbReference type="EMBL" id="UINC01050238">
    <property type="protein sequence ID" value="SVB62964.1"/>
    <property type="molecule type" value="Genomic_DNA"/>
</dbReference>
<reference evidence="3" key="1">
    <citation type="submission" date="2018-05" db="EMBL/GenBank/DDBJ databases">
        <authorList>
            <person name="Lanie J.A."/>
            <person name="Ng W.-L."/>
            <person name="Kazmierczak K.M."/>
            <person name="Andrzejewski T.M."/>
            <person name="Davidsen T.M."/>
            <person name="Wayne K.J."/>
            <person name="Tettelin H."/>
            <person name="Glass J.I."/>
            <person name="Rusch D."/>
            <person name="Podicherti R."/>
            <person name="Tsui H.-C.T."/>
            <person name="Winkler M.E."/>
        </authorList>
    </citation>
    <scope>NUCLEOTIDE SEQUENCE</scope>
</reference>
<dbReference type="PANTHER" id="PTHR43244">
    <property type="match status" value="1"/>
</dbReference>